<gene>
    <name evidence="1" type="ORF">S01H4_44756</name>
</gene>
<feature type="non-terminal residue" evidence="1">
    <location>
        <position position="283"/>
    </location>
</feature>
<feature type="non-terminal residue" evidence="1">
    <location>
        <position position="1"/>
    </location>
</feature>
<sequence length="283" mass="30221">SMDVTADPSDVFVSATSGVVYQLHRQIWNALDITQYGIDGITANTFTVSGDGDLSSSFTDGKVIKVQDSTANDGAYTVVSTAYVTTDFTITVVETIPDTVTIDGTISSDDIHIANKPGLDKYETVTNLNTQTDDANGDTLINYSFSFVMWGVQNKSGEASHLMLNLPTGHYAKNSPDLAVTDAFNYSVYDIPSDFQGTGFLIARFTMVLETGGTDWTLYEKESLLGKVPNSIAGGGGGGGTGSSTFIGLDDIPNAYTGHEGKIVVVNSTPDAMEFVDRHWARD</sequence>
<reference evidence="1" key="1">
    <citation type="journal article" date="2014" name="Front. Microbiol.">
        <title>High frequency of phylogenetically diverse reductive dehalogenase-homologous genes in deep subseafloor sedimentary metagenomes.</title>
        <authorList>
            <person name="Kawai M."/>
            <person name="Futagami T."/>
            <person name="Toyoda A."/>
            <person name="Takaki Y."/>
            <person name="Nishi S."/>
            <person name="Hori S."/>
            <person name="Arai W."/>
            <person name="Tsubouchi T."/>
            <person name="Morono Y."/>
            <person name="Uchiyama I."/>
            <person name="Ito T."/>
            <person name="Fujiyama A."/>
            <person name="Inagaki F."/>
            <person name="Takami H."/>
        </authorList>
    </citation>
    <scope>NUCLEOTIDE SEQUENCE</scope>
    <source>
        <strain evidence="1">Expedition CK06-06</strain>
    </source>
</reference>
<name>X1BCL0_9ZZZZ</name>
<comment type="caution">
    <text evidence="1">The sequence shown here is derived from an EMBL/GenBank/DDBJ whole genome shotgun (WGS) entry which is preliminary data.</text>
</comment>
<organism evidence="1">
    <name type="scientific">marine sediment metagenome</name>
    <dbReference type="NCBI Taxonomy" id="412755"/>
    <lineage>
        <taxon>unclassified sequences</taxon>
        <taxon>metagenomes</taxon>
        <taxon>ecological metagenomes</taxon>
    </lineage>
</organism>
<dbReference type="AlphaFoldDB" id="X1BCL0"/>
<proteinExistence type="predicted"/>
<evidence type="ECO:0000313" key="1">
    <source>
        <dbReference type="EMBL" id="GAG93684.1"/>
    </source>
</evidence>
<protein>
    <submittedName>
        <fullName evidence="1">Uncharacterized protein</fullName>
    </submittedName>
</protein>
<accession>X1BCL0</accession>
<dbReference type="EMBL" id="BART01024851">
    <property type="protein sequence ID" value="GAG93684.1"/>
    <property type="molecule type" value="Genomic_DNA"/>
</dbReference>